<gene>
    <name evidence="3" type="ORF">Sjap_002400</name>
</gene>
<dbReference type="PANTHER" id="PTHR46400">
    <property type="entry name" value="RING/U-BOX SUPERFAMILY PROTEIN"/>
    <property type="match status" value="1"/>
</dbReference>
<evidence type="ECO:0000259" key="2">
    <source>
        <dbReference type="PROSITE" id="PS50089"/>
    </source>
</evidence>
<feature type="domain" description="RING-type" evidence="2">
    <location>
        <begin position="187"/>
        <end position="231"/>
    </location>
</feature>
<dbReference type="InterPro" id="IPR033276">
    <property type="entry name" value="BB"/>
</dbReference>
<evidence type="ECO:0000313" key="4">
    <source>
        <dbReference type="Proteomes" id="UP001417504"/>
    </source>
</evidence>
<name>A0AAP0KPE9_9MAGN</name>
<dbReference type="GO" id="GO:0031624">
    <property type="term" value="F:ubiquitin conjugating enzyme binding"/>
    <property type="evidence" value="ECO:0007669"/>
    <property type="project" value="TreeGrafter"/>
</dbReference>
<keyword evidence="1" id="KW-0863">Zinc-finger</keyword>
<dbReference type="Pfam" id="PF13639">
    <property type="entry name" value="zf-RING_2"/>
    <property type="match status" value="1"/>
</dbReference>
<dbReference type="InterPro" id="IPR001841">
    <property type="entry name" value="Znf_RING"/>
</dbReference>
<dbReference type="PROSITE" id="PS50089">
    <property type="entry name" value="ZF_RING_2"/>
    <property type="match status" value="1"/>
</dbReference>
<evidence type="ECO:0000256" key="1">
    <source>
        <dbReference type="PROSITE-ProRule" id="PRU00175"/>
    </source>
</evidence>
<reference evidence="3 4" key="1">
    <citation type="submission" date="2024-01" db="EMBL/GenBank/DDBJ databases">
        <title>Genome assemblies of Stephania.</title>
        <authorList>
            <person name="Yang L."/>
        </authorList>
    </citation>
    <scope>NUCLEOTIDE SEQUENCE [LARGE SCALE GENOMIC DNA]</scope>
    <source>
        <strain evidence="3">QJT</strain>
        <tissue evidence="3">Leaf</tissue>
    </source>
</reference>
<dbReference type="FunFam" id="3.30.40.10:FF:000226">
    <property type="entry name" value="E3 ubiquitin ligase BIG BROTHER"/>
    <property type="match status" value="1"/>
</dbReference>
<accession>A0AAP0KPE9</accession>
<keyword evidence="1" id="KW-0479">Metal-binding</keyword>
<protein>
    <recommendedName>
        <fullName evidence="2">RING-type domain-containing protein</fullName>
    </recommendedName>
</protein>
<keyword evidence="4" id="KW-1185">Reference proteome</keyword>
<evidence type="ECO:0000313" key="3">
    <source>
        <dbReference type="EMBL" id="KAK9154920.1"/>
    </source>
</evidence>
<proteinExistence type="predicted"/>
<organism evidence="3 4">
    <name type="scientific">Stephania japonica</name>
    <dbReference type="NCBI Taxonomy" id="461633"/>
    <lineage>
        <taxon>Eukaryota</taxon>
        <taxon>Viridiplantae</taxon>
        <taxon>Streptophyta</taxon>
        <taxon>Embryophyta</taxon>
        <taxon>Tracheophyta</taxon>
        <taxon>Spermatophyta</taxon>
        <taxon>Magnoliopsida</taxon>
        <taxon>Ranunculales</taxon>
        <taxon>Menispermaceae</taxon>
        <taxon>Menispermoideae</taxon>
        <taxon>Cissampelideae</taxon>
        <taxon>Stephania</taxon>
    </lineage>
</organism>
<dbReference type="PANTHER" id="PTHR46400:SF5">
    <property type="entry name" value="RING-TYPE DOMAIN-CONTAINING PROTEIN"/>
    <property type="match status" value="1"/>
</dbReference>
<dbReference type="GO" id="GO:0046621">
    <property type="term" value="P:negative regulation of organ growth"/>
    <property type="evidence" value="ECO:0007669"/>
    <property type="project" value="InterPro"/>
</dbReference>
<dbReference type="Gene3D" id="3.30.40.10">
    <property type="entry name" value="Zinc/RING finger domain, C3HC4 (zinc finger)"/>
    <property type="match status" value="1"/>
</dbReference>
<comment type="caution">
    <text evidence="3">The sequence shown here is derived from an EMBL/GenBank/DDBJ whole genome shotgun (WGS) entry which is preliminary data.</text>
</comment>
<dbReference type="InterPro" id="IPR013083">
    <property type="entry name" value="Znf_RING/FYVE/PHD"/>
</dbReference>
<dbReference type="Proteomes" id="UP001417504">
    <property type="component" value="Unassembled WGS sequence"/>
</dbReference>
<keyword evidence="1" id="KW-0862">Zinc</keyword>
<dbReference type="EMBL" id="JBBNAE010000001">
    <property type="protein sequence ID" value="KAK9154920.1"/>
    <property type="molecule type" value="Genomic_DNA"/>
</dbReference>
<dbReference type="GO" id="GO:0004842">
    <property type="term" value="F:ubiquitin-protein transferase activity"/>
    <property type="evidence" value="ECO:0007669"/>
    <property type="project" value="InterPro"/>
</dbReference>
<dbReference type="GO" id="GO:0016567">
    <property type="term" value="P:protein ubiquitination"/>
    <property type="evidence" value="ECO:0007669"/>
    <property type="project" value="InterPro"/>
</dbReference>
<dbReference type="GO" id="GO:0008270">
    <property type="term" value="F:zinc ion binding"/>
    <property type="evidence" value="ECO:0007669"/>
    <property type="project" value="UniProtKB-KW"/>
</dbReference>
<dbReference type="SUPFAM" id="SSF57850">
    <property type="entry name" value="RING/U-box"/>
    <property type="match status" value="1"/>
</dbReference>
<dbReference type="AlphaFoldDB" id="A0AAP0KPE9"/>
<sequence>MNGTRQVELHYINTGFPYTVTESLMNLFEGLSYGPSDPLVAAIEGFQENAYWQSYSGSYKYVPGGSSYFGLVQPPEEDDYLTRNGARIAFENTFMPDDRNPTPQGFHEGGVANTGHRGTTRVDSSSQINFQDNVNPDDMTYEELLDLGEAIGSQSRGLSKECIALLPVSKYRKGSFLLWKHSRNERCVICQMSYKRGEKLMTLPCKHIYHAACVSRWLSINKVSLPSVLCRSI</sequence>
<dbReference type="SMART" id="SM00184">
    <property type="entry name" value="RING"/>
    <property type="match status" value="1"/>
</dbReference>